<dbReference type="Proteomes" id="UP000077701">
    <property type="component" value="Unassembled WGS sequence"/>
</dbReference>
<keyword evidence="3" id="KW-0813">Transport</keyword>
<evidence type="ECO:0000256" key="1">
    <source>
        <dbReference type="ARBA" id="ARBA00004196"/>
    </source>
</evidence>
<dbReference type="PANTHER" id="PTHR43649">
    <property type="entry name" value="ARABINOSE-BINDING PROTEIN-RELATED"/>
    <property type="match status" value="1"/>
</dbReference>
<dbReference type="STRING" id="161355.PS9374_02823"/>
<gene>
    <name evidence="5" type="ORF">PS9374_02823</name>
</gene>
<accession>A0A171CSZ0</accession>
<dbReference type="PANTHER" id="PTHR43649:SF31">
    <property type="entry name" value="SN-GLYCEROL-3-PHOSPHATE-BINDING PERIPLASMIC PROTEIN UGPB"/>
    <property type="match status" value="1"/>
</dbReference>
<evidence type="ECO:0000313" key="5">
    <source>
        <dbReference type="EMBL" id="GAT67170.1"/>
    </source>
</evidence>
<evidence type="ECO:0000256" key="2">
    <source>
        <dbReference type="ARBA" id="ARBA00008520"/>
    </source>
</evidence>
<reference evidence="5 6" key="1">
    <citation type="journal article" date="2016" name="Genome Announc.">
        <title>Draft Genome Sequence of Planomonospora sphaerica JCM9374, a Rare Actinomycete.</title>
        <authorList>
            <person name="Dohra H."/>
            <person name="Suzuki T."/>
            <person name="Inoue Y."/>
            <person name="Kodani S."/>
        </authorList>
    </citation>
    <scope>NUCLEOTIDE SEQUENCE [LARGE SCALE GENOMIC DNA]</scope>
    <source>
        <strain evidence="5 6">JCM 9374</strain>
    </source>
</reference>
<organism evidence="5 6">
    <name type="scientific">Planomonospora sphaerica</name>
    <dbReference type="NCBI Taxonomy" id="161355"/>
    <lineage>
        <taxon>Bacteria</taxon>
        <taxon>Bacillati</taxon>
        <taxon>Actinomycetota</taxon>
        <taxon>Actinomycetes</taxon>
        <taxon>Streptosporangiales</taxon>
        <taxon>Streptosporangiaceae</taxon>
        <taxon>Planomonospora</taxon>
    </lineage>
</organism>
<keyword evidence="4" id="KW-0732">Signal</keyword>
<protein>
    <submittedName>
        <fullName evidence="5">Phosphate ABC transporter</fullName>
    </submittedName>
</protein>
<dbReference type="AlphaFoldDB" id="A0A171CSZ0"/>
<dbReference type="RefSeq" id="WP_196468544.1">
    <property type="nucleotide sequence ID" value="NZ_BDCX01000006.1"/>
</dbReference>
<comment type="similarity">
    <text evidence="2">Belongs to the bacterial solute-binding protein 1 family.</text>
</comment>
<proteinExistence type="inferred from homology"/>
<dbReference type="InterPro" id="IPR006059">
    <property type="entry name" value="SBP"/>
</dbReference>
<comment type="caution">
    <text evidence="5">The sequence shown here is derived from an EMBL/GenBank/DDBJ whole genome shotgun (WGS) entry which is preliminary data.</text>
</comment>
<comment type="subcellular location">
    <subcellularLocation>
        <location evidence="1">Cell envelope</location>
    </subcellularLocation>
</comment>
<dbReference type="Pfam" id="PF13416">
    <property type="entry name" value="SBP_bac_8"/>
    <property type="match status" value="1"/>
</dbReference>
<keyword evidence="6" id="KW-1185">Reference proteome</keyword>
<dbReference type="EMBL" id="BDCX01000006">
    <property type="protein sequence ID" value="GAT67170.1"/>
    <property type="molecule type" value="Genomic_DNA"/>
</dbReference>
<dbReference type="SUPFAM" id="SSF53850">
    <property type="entry name" value="Periplasmic binding protein-like II"/>
    <property type="match status" value="1"/>
</dbReference>
<name>A0A171CSZ0_9ACTN</name>
<reference evidence="6" key="2">
    <citation type="submission" date="2016-04" db="EMBL/GenBank/DDBJ databases">
        <title>Planomonospora sphaerica JCM9374 whole genome shotgun sequence.</title>
        <authorList>
            <person name="Suzuki T."/>
            <person name="Dohra H."/>
            <person name="Kodani S."/>
        </authorList>
    </citation>
    <scope>NUCLEOTIDE SEQUENCE [LARGE SCALE GENOMIC DNA]</scope>
    <source>
        <strain evidence="6">JCM 9374</strain>
    </source>
</reference>
<dbReference type="InterPro" id="IPR050490">
    <property type="entry name" value="Bact_solute-bd_prot1"/>
</dbReference>
<evidence type="ECO:0000256" key="4">
    <source>
        <dbReference type="ARBA" id="ARBA00022729"/>
    </source>
</evidence>
<evidence type="ECO:0000256" key="3">
    <source>
        <dbReference type="ARBA" id="ARBA00022448"/>
    </source>
</evidence>
<dbReference type="GO" id="GO:0030313">
    <property type="term" value="C:cell envelope"/>
    <property type="evidence" value="ECO:0007669"/>
    <property type="project" value="UniProtKB-SubCell"/>
</dbReference>
<evidence type="ECO:0000313" key="6">
    <source>
        <dbReference type="Proteomes" id="UP000077701"/>
    </source>
</evidence>
<sequence>MPESRALADKIVIDVWLADYPFPTYDGEDFLAPVRRRAEEFGRAHPEYRIDIRAVPFPEMAREVARAAGRGTPPDVAGYYASAGRLALDTLGADGRPLFTPVGRAVGGRTEILGEPVVTGDLVPAVRAHHSLGGELLSMPVSATTFLLYANRTLLAEAGVTAIPRTWAEVEDACAAVARLRGGPAAAWANHGWLFQQALAAQGGLLADNDNGRSGRAETVDLASKEMLAWVEWWRGMHARGHYLHTGTAGDWMGAFEAFAGGRVAFLLDSSKSAEEIVRAGAAAGFEVAVGRMPYNGDVPYAGSAVSGDSLWLADGLDEARRDGALAFMQYLAGPGCAAAWHRATGFVPVTGASAELLEREGWFGEHPHQRVAVEQLRASDCSPAALGPLVGGIAAIHGALTRAMEDVLGHGADPAARFARATGEAQRALDDYNADCAGPAPRTPRSLAVD</sequence>
<dbReference type="Gene3D" id="3.40.190.10">
    <property type="entry name" value="Periplasmic binding protein-like II"/>
    <property type="match status" value="2"/>
</dbReference>